<dbReference type="GO" id="GO:0004508">
    <property type="term" value="F:steroid 17-alpha-monooxygenase activity"/>
    <property type="evidence" value="ECO:0007669"/>
    <property type="project" value="TreeGrafter"/>
</dbReference>
<dbReference type="EMBL" id="DYDO01000007">
    <property type="protein sequence ID" value="DBA20498.1"/>
    <property type="molecule type" value="Genomic_DNA"/>
</dbReference>
<dbReference type="AlphaFoldDB" id="A0AAV3AF18"/>
<feature type="binding site" description="axial binding residue" evidence="20">
    <location>
        <position position="389"/>
    </location>
    <ligand>
        <name>heme</name>
        <dbReference type="ChEBI" id="CHEBI:30413"/>
    </ligand>
    <ligandPart>
        <name>Fe</name>
        <dbReference type="ChEBI" id="CHEBI:18248"/>
    </ligandPart>
</feature>
<dbReference type="Gene3D" id="1.10.630.10">
    <property type="entry name" value="Cytochrome P450"/>
    <property type="match status" value="2"/>
</dbReference>
<comment type="cofactor">
    <cofactor evidence="1">
        <name>heme b</name>
        <dbReference type="ChEBI" id="CHEBI:60344"/>
    </cofactor>
</comment>
<name>A0AAV3AF18_PYXAD</name>
<dbReference type="EC" id="1.14.14.16" evidence="13"/>
<keyword evidence="9 21" id="KW-0503">Monooxygenase</keyword>
<dbReference type="PANTHER" id="PTHR24289:SF17">
    <property type="entry name" value="STEROID 21-HYDROXYLASE ISOFORM X1"/>
    <property type="match status" value="1"/>
</dbReference>
<evidence type="ECO:0000256" key="14">
    <source>
        <dbReference type="ARBA" id="ARBA00044116"/>
    </source>
</evidence>
<evidence type="ECO:0000256" key="11">
    <source>
        <dbReference type="ARBA" id="ARBA00023136"/>
    </source>
</evidence>
<reference evidence="23" key="1">
    <citation type="thesis" date="2020" institute="ProQuest LLC" country="789 East Eisenhower Parkway, Ann Arbor, MI, USA">
        <title>Comparative Genomics and Chromosome Evolution.</title>
        <authorList>
            <person name="Mudd A.B."/>
        </authorList>
    </citation>
    <scope>NUCLEOTIDE SEQUENCE</scope>
    <source>
        <strain evidence="23">1538</strain>
        <tissue evidence="23">Blood</tissue>
    </source>
</reference>
<evidence type="ECO:0000256" key="13">
    <source>
        <dbReference type="ARBA" id="ARBA00044040"/>
    </source>
</evidence>
<dbReference type="GO" id="GO:0005789">
    <property type="term" value="C:endoplasmic reticulum membrane"/>
    <property type="evidence" value="ECO:0007669"/>
    <property type="project" value="UniProtKB-SubCell"/>
</dbReference>
<organism evidence="23 24">
    <name type="scientific">Pyxicephalus adspersus</name>
    <name type="common">African bullfrog</name>
    <dbReference type="NCBI Taxonomy" id="30357"/>
    <lineage>
        <taxon>Eukaryota</taxon>
        <taxon>Metazoa</taxon>
        <taxon>Chordata</taxon>
        <taxon>Craniata</taxon>
        <taxon>Vertebrata</taxon>
        <taxon>Euteleostomi</taxon>
        <taxon>Amphibia</taxon>
        <taxon>Batrachia</taxon>
        <taxon>Anura</taxon>
        <taxon>Neobatrachia</taxon>
        <taxon>Ranoidea</taxon>
        <taxon>Pyxicephalidae</taxon>
        <taxon>Pyxicephalinae</taxon>
        <taxon>Pyxicephalus</taxon>
    </lineage>
</organism>
<evidence type="ECO:0000256" key="6">
    <source>
        <dbReference type="ARBA" id="ARBA00022723"/>
    </source>
</evidence>
<evidence type="ECO:0000256" key="8">
    <source>
        <dbReference type="ARBA" id="ARBA00023004"/>
    </source>
</evidence>
<evidence type="ECO:0000256" key="17">
    <source>
        <dbReference type="ARBA" id="ARBA00044282"/>
    </source>
</evidence>
<comment type="caution">
    <text evidence="23">The sequence shown here is derived from an EMBL/GenBank/DDBJ whole genome shotgun (WGS) entry which is preliminary data.</text>
</comment>
<keyword evidence="10" id="KW-0446">Lipid-binding</keyword>
<evidence type="ECO:0000256" key="21">
    <source>
        <dbReference type="RuleBase" id="RU000461"/>
    </source>
</evidence>
<evidence type="ECO:0000256" key="4">
    <source>
        <dbReference type="ARBA" id="ARBA00022617"/>
    </source>
</evidence>
<evidence type="ECO:0000313" key="24">
    <source>
        <dbReference type="Proteomes" id="UP001181693"/>
    </source>
</evidence>
<evidence type="ECO:0000256" key="16">
    <source>
        <dbReference type="ARBA" id="ARBA00044265"/>
    </source>
</evidence>
<dbReference type="InterPro" id="IPR001128">
    <property type="entry name" value="Cyt_P450"/>
</dbReference>
<dbReference type="GO" id="GO:0042448">
    <property type="term" value="P:progesterone metabolic process"/>
    <property type="evidence" value="ECO:0007669"/>
    <property type="project" value="TreeGrafter"/>
</dbReference>
<evidence type="ECO:0000256" key="9">
    <source>
        <dbReference type="ARBA" id="ARBA00023033"/>
    </source>
</evidence>
<dbReference type="GO" id="GO:0005496">
    <property type="term" value="F:steroid binding"/>
    <property type="evidence" value="ECO:0007669"/>
    <property type="project" value="UniProtKB-KW"/>
</dbReference>
<protein>
    <recommendedName>
        <fullName evidence="14">Steroid 21-hydroxylase</fullName>
        <ecNumber evidence="13">1.14.14.16</ecNumber>
    </recommendedName>
    <alternativeName>
        <fullName evidence="18">21-OHase</fullName>
    </alternativeName>
    <alternativeName>
        <fullName evidence="15">Cytochrome P-450c21</fullName>
    </alternativeName>
    <alternativeName>
        <fullName evidence="19">Cytochrome P450 21</fullName>
    </alternativeName>
    <alternativeName>
        <fullName evidence="17">Cytochrome P450 XXI</fullName>
    </alternativeName>
    <alternativeName>
        <fullName evidence="16">Cytochrome P450-C21</fullName>
    </alternativeName>
</protein>
<evidence type="ECO:0000256" key="2">
    <source>
        <dbReference type="ARBA" id="ARBA00004406"/>
    </source>
</evidence>
<comment type="cofactor">
    <cofactor evidence="20">
        <name>heme</name>
        <dbReference type="ChEBI" id="CHEBI:30413"/>
    </cofactor>
</comment>
<evidence type="ECO:0000256" key="10">
    <source>
        <dbReference type="ARBA" id="ARBA00023121"/>
    </source>
</evidence>
<dbReference type="GO" id="GO:0004509">
    <property type="term" value="F:steroid 21-monooxygenase activity"/>
    <property type="evidence" value="ECO:0007669"/>
    <property type="project" value="UniProtKB-EC"/>
</dbReference>
<evidence type="ECO:0000256" key="7">
    <source>
        <dbReference type="ARBA" id="ARBA00023002"/>
    </source>
</evidence>
<dbReference type="PANTHER" id="PTHR24289">
    <property type="entry name" value="STEROID 17-ALPHA-HYDROXYLASE/17,20 LYASE"/>
    <property type="match status" value="1"/>
</dbReference>
<dbReference type="InterPro" id="IPR017972">
    <property type="entry name" value="Cyt_P450_CS"/>
</dbReference>
<keyword evidence="12" id="KW-0755">Steroidogenesis</keyword>
<evidence type="ECO:0000256" key="12">
    <source>
        <dbReference type="ARBA" id="ARBA00023250"/>
    </source>
</evidence>
<keyword evidence="22" id="KW-0732">Signal</keyword>
<evidence type="ECO:0000256" key="3">
    <source>
        <dbReference type="ARBA" id="ARBA00010617"/>
    </source>
</evidence>
<keyword evidence="5" id="KW-0754">Steroid-binding</keyword>
<dbReference type="GO" id="GO:0020037">
    <property type="term" value="F:heme binding"/>
    <property type="evidence" value="ECO:0007669"/>
    <property type="project" value="InterPro"/>
</dbReference>
<dbReference type="Pfam" id="PF00067">
    <property type="entry name" value="p450"/>
    <property type="match status" value="2"/>
</dbReference>
<keyword evidence="7 21" id="KW-0560">Oxidoreductase</keyword>
<keyword evidence="11" id="KW-0472">Membrane</keyword>
<dbReference type="GO" id="GO:0005506">
    <property type="term" value="F:iron ion binding"/>
    <property type="evidence" value="ECO:0007669"/>
    <property type="project" value="InterPro"/>
</dbReference>
<feature type="chain" id="PRO_5043853365" description="Steroid 21-hydroxylase" evidence="22">
    <location>
        <begin position="23"/>
        <end position="453"/>
    </location>
</feature>
<dbReference type="Proteomes" id="UP001181693">
    <property type="component" value="Unassembled WGS sequence"/>
</dbReference>
<evidence type="ECO:0000256" key="5">
    <source>
        <dbReference type="ARBA" id="ARBA00022665"/>
    </source>
</evidence>
<dbReference type="PRINTS" id="PR00385">
    <property type="entry name" value="P450"/>
</dbReference>
<sequence length="453" mass="51399">MVLYLLLPPLLLLVCLYLRCSPWRVPRTGPTCRKYPPRPLSLPLLGNMFDLGHSDLPRHLLHLSQKYGPIFRLSFWGKDIVVLNSVGLIREALIKNWADFAGRPKSYTGDLISFGGKDVSLGDYTAVWKVQRRLTHLALQKRVRRGLDNLLEEEARKLCQDFRKRLGDPIDVAEEFSMRTCRVIAVMTFGTECELSDPAFQEIHQCISNVVKLFEAPAVNVLDFIPILRKLPNGALNRLLKATEKRDHFVNVQMEKHKRDPPTEECQEVILDEMLRFLKEKSKDGGRDSSELTQEHLHMAAVDLFIGGTETTASILTWTVAFLLHYPEVVAGYIIPKGTTVIPNIFAAHHDKSIWQNPEQFCPERFLSNSEVTSTTRSLLAFSMGARLCIGESLARMEIFYFLAHLLKDFSFSPASPNLLPNLQGIFGINLRCHPFLVLALPRETLIIPPDTC</sequence>
<keyword evidence="6 20" id="KW-0479">Metal-binding</keyword>
<gene>
    <name evidence="23" type="ORF">GDO54_017271</name>
</gene>
<dbReference type="PROSITE" id="PS00086">
    <property type="entry name" value="CYTOCHROME_P450"/>
    <property type="match status" value="1"/>
</dbReference>
<proteinExistence type="inferred from homology"/>
<accession>A0AAV3AF18</accession>
<evidence type="ECO:0000256" key="20">
    <source>
        <dbReference type="PIRSR" id="PIRSR602401-1"/>
    </source>
</evidence>
<keyword evidence="24" id="KW-1185">Reference proteome</keyword>
<dbReference type="PRINTS" id="PR00463">
    <property type="entry name" value="EP450I"/>
</dbReference>
<evidence type="ECO:0000313" key="23">
    <source>
        <dbReference type="EMBL" id="DBA20498.1"/>
    </source>
</evidence>
<evidence type="ECO:0000256" key="19">
    <source>
        <dbReference type="ARBA" id="ARBA00044342"/>
    </source>
</evidence>
<evidence type="ECO:0000256" key="1">
    <source>
        <dbReference type="ARBA" id="ARBA00001970"/>
    </source>
</evidence>
<dbReference type="GO" id="GO:0042446">
    <property type="term" value="P:hormone biosynthetic process"/>
    <property type="evidence" value="ECO:0007669"/>
    <property type="project" value="TreeGrafter"/>
</dbReference>
<dbReference type="InterPro" id="IPR002401">
    <property type="entry name" value="Cyt_P450_E_grp-I"/>
</dbReference>
<dbReference type="SUPFAM" id="SSF48264">
    <property type="entry name" value="Cytochrome P450"/>
    <property type="match status" value="1"/>
</dbReference>
<evidence type="ECO:0000256" key="15">
    <source>
        <dbReference type="ARBA" id="ARBA00044217"/>
    </source>
</evidence>
<keyword evidence="4 20" id="KW-0349">Heme</keyword>
<dbReference type="GO" id="GO:0006694">
    <property type="term" value="P:steroid biosynthetic process"/>
    <property type="evidence" value="ECO:0007669"/>
    <property type="project" value="UniProtKB-KW"/>
</dbReference>
<keyword evidence="8 20" id="KW-0408">Iron</keyword>
<evidence type="ECO:0000256" key="18">
    <source>
        <dbReference type="ARBA" id="ARBA00044304"/>
    </source>
</evidence>
<comment type="subcellular location">
    <subcellularLocation>
        <location evidence="2">Endoplasmic reticulum membrane</location>
        <topology evidence="2">Peripheral membrane protein</topology>
    </subcellularLocation>
</comment>
<evidence type="ECO:0000256" key="22">
    <source>
        <dbReference type="SAM" id="SignalP"/>
    </source>
</evidence>
<feature type="signal peptide" evidence="22">
    <location>
        <begin position="1"/>
        <end position="22"/>
    </location>
</feature>
<dbReference type="InterPro" id="IPR036396">
    <property type="entry name" value="Cyt_P450_sf"/>
</dbReference>
<comment type="similarity">
    <text evidence="3 21">Belongs to the cytochrome P450 family.</text>
</comment>